<accession>I1XIR0</accession>
<dbReference type="Proteomes" id="UP000009144">
    <property type="component" value="Chromosome"/>
</dbReference>
<dbReference type="PATRIC" id="fig|754476.3.peg.1433"/>
<proteinExistence type="predicted"/>
<protein>
    <submittedName>
        <fullName evidence="1">Uncharacterized protein</fullName>
    </submittedName>
</protein>
<reference evidence="1 2" key="2">
    <citation type="journal article" date="2013" name="Int. J. Syst. Evol. Microbiol.">
        <title>Methylophaga nitratireducenticrescens sp. nov. and Methylophaga frappieri sp. nov., isolated from the biofilm of the methanol-fed denitrification system treating the seawater at the Montreal Biodome.</title>
        <authorList>
            <person name="Villeneuve C."/>
            <person name="Martineau C."/>
            <person name="Mauffrey F."/>
            <person name="Villemur R."/>
        </authorList>
    </citation>
    <scope>NUCLEOTIDE SEQUENCE [LARGE SCALE GENOMIC DNA]</scope>
    <source>
        <strain evidence="1 2">JAM1</strain>
    </source>
</reference>
<name>I1XIR0_METNJ</name>
<organism evidence="1 2">
    <name type="scientific">Methylophaga nitratireducenticrescens</name>
    <dbReference type="NCBI Taxonomy" id="754476"/>
    <lineage>
        <taxon>Bacteria</taxon>
        <taxon>Pseudomonadati</taxon>
        <taxon>Pseudomonadota</taxon>
        <taxon>Gammaproteobacteria</taxon>
        <taxon>Thiotrichales</taxon>
        <taxon>Piscirickettsiaceae</taxon>
        <taxon>Methylophaga</taxon>
    </lineage>
</organism>
<reference evidence="1 2" key="1">
    <citation type="journal article" date="2012" name="J. Bacteriol.">
        <title>Complete genome sequences of Methylophaga sp. strain JAM1 and Methylophaga sp. strain JAM7.</title>
        <authorList>
            <person name="Villeneuve C."/>
            <person name="Martineau C."/>
            <person name="Mauffrey F."/>
            <person name="Villemur R."/>
        </authorList>
    </citation>
    <scope>NUCLEOTIDE SEQUENCE [LARGE SCALE GENOMIC DNA]</scope>
    <source>
        <strain evidence="1 2">JAM1</strain>
    </source>
</reference>
<dbReference type="HOGENOM" id="CLU_3312587_0_0_6"/>
<gene>
    <name evidence="1" type="ordered locus">Q7A_1449</name>
</gene>
<dbReference type="EMBL" id="CP003390">
    <property type="protein sequence ID" value="AFI84279.1"/>
    <property type="molecule type" value="Genomic_DNA"/>
</dbReference>
<evidence type="ECO:0000313" key="1">
    <source>
        <dbReference type="EMBL" id="AFI84279.1"/>
    </source>
</evidence>
<keyword evidence="2" id="KW-1185">Reference proteome</keyword>
<sequence>MPRGVQPQPKGLGLFFCPRAMEMTYIEQLNRIISALLDEMSL</sequence>
<dbReference type="AlphaFoldDB" id="I1XIR0"/>
<evidence type="ECO:0000313" key="2">
    <source>
        <dbReference type="Proteomes" id="UP000009144"/>
    </source>
</evidence>